<dbReference type="EMBL" id="RJUF01000173">
    <property type="protein sequence ID" value="MCP9764441.1"/>
    <property type="molecule type" value="Genomic_DNA"/>
</dbReference>
<evidence type="ECO:0008006" key="3">
    <source>
        <dbReference type="Google" id="ProtNLM"/>
    </source>
</evidence>
<organism evidence="1 2">
    <name type="scientific">Lacihabitans soyangensis</name>
    <dbReference type="NCBI Taxonomy" id="869394"/>
    <lineage>
        <taxon>Bacteria</taxon>
        <taxon>Pseudomonadati</taxon>
        <taxon>Bacteroidota</taxon>
        <taxon>Cytophagia</taxon>
        <taxon>Cytophagales</taxon>
        <taxon>Leadbetterellaceae</taxon>
        <taxon>Lacihabitans</taxon>
    </lineage>
</organism>
<dbReference type="Proteomes" id="UP001204144">
    <property type="component" value="Unassembled WGS sequence"/>
</dbReference>
<dbReference type="AlphaFoldDB" id="A0AAE3H5J5"/>
<evidence type="ECO:0000313" key="1">
    <source>
        <dbReference type="EMBL" id="MCP9764441.1"/>
    </source>
</evidence>
<protein>
    <recommendedName>
        <fullName evidence="3">Peptidase S74 domain-containing protein</fullName>
    </recommendedName>
</protein>
<comment type="caution">
    <text evidence="1">The sequence shown here is derived from an EMBL/GenBank/DDBJ whole genome shotgun (WGS) entry which is preliminary data.</text>
</comment>
<evidence type="ECO:0000313" key="2">
    <source>
        <dbReference type="Proteomes" id="UP001204144"/>
    </source>
</evidence>
<accession>A0AAE3H5J5</accession>
<sequence length="538" mass="55016">MSNTVFAQNSITTPTGTPLTIGNNGVKLANFTSASATSASNSKALSVDASGNVILVPALGALPNPITTSPGTPLTIGNNGVQLANLNSSSATSASNSKALSVDASGNLILVPSLGALPNPITTSPGTPLTIGNNGVRLANLTSASTTTATNGKALSVNANGDIILVPDVAGSGGGDPSFRTVNSNNTMGGTGSGNATTALGVANTFFGFNAGYSTGATAAGSENAFFGSNAGFYSTASCCNTFAGASAGVYNTLGASNVFLGQAAGANNRTGNQNIMIGVSSGYDGVGTTAKNSNYNVLIGNYTGVNNVGDFNVSMGYAAGQFNTTGVSTISIGGYANGHSASTTNSNCTFVGTQSGTWTGTNHAAPTTVVNNLTNSTAIGYQAQVTVSNALTLGGVGANAVKVGIGMHNPQYPLDVKGVVNMRVAYNSPSMKINDRDFMGIGESGEFWVSNFKMKYDNEAQWSDKVFEKGYKFLSIKELDEFVNKNKHLPNIPSAKEVVQNGVDNTEMTSKLLEKIEEMSLYIIQLEKRLSKVEEVR</sequence>
<gene>
    <name evidence="1" type="ORF">EGI31_15970</name>
</gene>
<keyword evidence="2" id="KW-1185">Reference proteome</keyword>
<reference evidence="1 2" key="1">
    <citation type="submission" date="2018-11" db="EMBL/GenBank/DDBJ databases">
        <title>Novel bacteria species description.</title>
        <authorList>
            <person name="Han J.-H."/>
        </authorList>
    </citation>
    <scope>NUCLEOTIDE SEQUENCE [LARGE SCALE GENOMIC DNA]</scope>
    <source>
        <strain evidence="1 2">KCTC23259</strain>
    </source>
</reference>
<name>A0AAE3H5J5_9BACT</name>
<proteinExistence type="predicted"/>